<dbReference type="RefSeq" id="WP_184545871.1">
    <property type="nucleotide sequence ID" value="NZ_JACHMP010000001.1"/>
</dbReference>
<evidence type="ECO:0000313" key="3">
    <source>
        <dbReference type="Proteomes" id="UP000540685"/>
    </source>
</evidence>
<evidence type="ECO:0008006" key="4">
    <source>
        <dbReference type="Google" id="ProtNLM"/>
    </source>
</evidence>
<comment type="caution">
    <text evidence="2">The sequence shown here is derived from an EMBL/GenBank/DDBJ whole genome shotgun (WGS) entry which is preliminary data.</text>
</comment>
<accession>A0A7W9MIC1</accession>
<dbReference type="AlphaFoldDB" id="A0A7W9MIC1"/>
<dbReference type="Proteomes" id="UP000540685">
    <property type="component" value="Unassembled WGS sequence"/>
</dbReference>
<evidence type="ECO:0000256" key="1">
    <source>
        <dbReference type="SAM" id="SignalP"/>
    </source>
</evidence>
<keyword evidence="1" id="KW-0732">Signal</keyword>
<protein>
    <recommendedName>
        <fullName evidence="4">Serine/threonine protein kinase</fullName>
    </recommendedName>
</protein>
<name>A0A7W9MIC1_9ACTN</name>
<feature type="chain" id="PRO_5030894402" description="Serine/threonine protein kinase" evidence="1">
    <location>
        <begin position="26"/>
        <end position="209"/>
    </location>
</feature>
<dbReference type="EMBL" id="JACHMP010000001">
    <property type="protein sequence ID" value="MBB5821383.1"/>
    <property type="molecule type" value="Genomic_DNA"/>
</dbReference>
<sequence>MKKRSSILVALAASSVLAVPAAASAAAGVPVKAPTGGTSSGPSAAGAATLSFRGMNLKLPAGWRVHRSGDGAVVTTGSCRRPEPFAANCRSFWVFGPKEFVRVPVGGGHITYTGKYQFHPFSGVVPCPFNAGTSWYTTGKATSKGLRPAGPGHKAKYVAWANRCMTNDGKKQTASFTQREWFLPSSKILVVDVWKTPGLENVLGNATWS</sequence>
<reference evidence="2 3" key="1">
    <citation type="submission" date="2020-08" db="EMBL/GenBank/DDBJ databases">
        <title>Sequencing the genomes of 1000 actinobacteria strains.</title>
        <authorList>
            <person name="Klenk H.-P."/>
        </authorList>
    </citation>
    <scope>NUCLEOTIDE SEQUENCE [LARGE SCALE GENOMIC DNA]</scope>
    <source>
        <strain evidence="2 3">DSM 46887</strain>
    </source>
</reference>
<organism evidence="2 3">
    <name type="scientific">Streptosporangium becharense</name>
    <dbReference type="NCBI Taxonomy" id="1816182"/>
    <lineage>
        <taxon>Bacteria</taxon>
        <taxon>Bacillati</taxon>
        <taxon>Actinomycetota</taxon>
        <taxon>Actinomycetes</taxon>
        <taxon>Streptosporangiales</taxon>
        <taxon>Streptosporangiaceae</taxon>
        <taxon>Streptosporangium</taxon>
    </lineage>
</organism>
<gene>
    <name evidence="2" type="ORF">F4562_004445</name>
</gene>
<keyword evidence="3" id="KW-1185">Reference proteome</keyword>
<evidence type="ECO:0000313" key="2">
    <source>
        <dbReference type="EMBL" id="MBB5821383.1"/>
    </source>
</evidence>
<proteinExistence type="predicted"/>
<feature type="signal peptide" evidence="1">
    <location>
        <begin position="1"/>
        <end position="25"/>
    </location>
</feature>